<protein>
    <submittedName>
        <fullName evidence="7">Flavo protein-like protein oxygenase</fullName>
    </submittedName>
</protein>
<dbReference type="AlphaFoldDB" id="A0A6A6XB81"/>
<evidence type="ECO:0000259" key="6">
    <source>
        <dbReference type="SMART" id="SM00903"/>
    </source>
</evidence>
<evidence type="ECO:0000313" key="8">
    <source>
        <dbReference type="Proteomes" id="UP000799757"/>
    </source>
</evidence>
<evidence type="ECO:0000256" key="4">
    <source>
        <dbReference type="ARBA" id="ARBA00038054"/>
    </source>
</evidence>
<keyword evidence="8" id="KW-1185">Reference proteome</keyword>
<feature type="region of interest" description="Disordered" evidence="5">
    <location>
        <begin position="1"/>
        <end position="64"/>
    </location>
</feature>
<evidence type="ECO:0000313" key="7">
    <source>
        <dbReference type="EMBL" id="KAF2793719.1"/>
    </source>
</evidence>
<name>A0A6A6XB81_9PLEO</name>
<dbReference type="GO" id="GO:0010181">
    <property type="term" value="F:FMN binding"/>
    <property type="evidence" value="ECO:0007669"/>
    <property type="project" value="InterPro"/>
</dbReference>
<evidence type="ECO:0000256" key="3">
    <source>
        <dbReference type="ARBA" id="ARBA00022643"/>
    </source>
</evidence>
<feature type="domain" description="Flavin reductase like" evidence="6">
    <location>
        <begin position="86"/>
        <end position="246"/>
    </location>
</feature>
<dbReference type="EMBL" id="MU001917">
    <property type="protein sequence ID" value="KAF2793719.1"/>
    <property type="molecule type" value="Genomic_DNA"/>
</dbReference>
<dbReference type="Gene3D" id="2.30.110.10">
    <property type="entry name" value="Electron Transport, Fmn-binding Protein, Chain A"/>
    <property type="match status" value="1"/>
</dbReference>
<dbReference type="PANTHER" id="PTHR33798:SF5">
    <property type="entry name" value="FLAVIN REDUCTASE LIKE DOMAIN-CONTAINING PROTEIN"/>
    <property type="match status" value="1"/>
</dbReference>
<gene>
    <name evidence="7" type="ORF">K505DRAFT_375161</name>
</gene>
<dbReference type="Pfam" id="PF01613">
    <property type="entry name" value="Flavin_Reduct"/>
    <property type="match status" value="1"/>
</dbReference>
<dbReference type="Proteomes" id="UP000799757">
    <property type="component" value="Unassembled WGS sequence"/>
</dbReference>
<dbReference type="OrthoDB" id="10250990at2759"/>
<evidence type="ECO:0000256" key="5">
    <source>
        <dbReference type="SAM" id="MobiDB-lite"/>
    </source>
</evidence>
<keyword evidence="3" id="KW-0288">FMN</keyword>
<dbReference type="PANTHER" id="PTHR33798">
    <property type="entry name" value="FLAVOPROTEIN OXYGENASE"/>
    <property type="match status" value="1"/>
</dbReference>
<keyword evidence="2" id="KW-0285">Flavoprotein</keyword>
<dbReference type="SUPFAM" id="SSF50475">
    <property type="entry name" value="FMN-binding split barrel"/>
    <property type="match status" value="1"/>
</dbReference>
<accession>A0A6A6XB81</accession>
<proteinExistence type="inferred from homology"/>
<evidence type="ECO:0000256" key="2">
    <source>
        <dbReference type="ARBA" id="ARBA00022630"/>
    </source>
</evidence>
<dbReference type="InterPro" id="IPR002563">
    <property type="entry name" value="Flavin_Rdtase-like_dom"/>
</dbReference>
<sequence length="295" mass="32506">MTNSAPPQEGAEAVVKRNPHPDFKAVEASRPPFDTSKQFHYTQAPKPDWKPGEGANDASNLTKTHREIDPYAEGRPILYNYKLLISGIIPRPVGFVSTISEDGQSTNLAPFSFFNVIAHNPPLFILGISGGFNRPKDTLSNLIDTKECVINMISEEYIEAANYAALDCPVGVSEWPFSGLHPVKSALVKPDRVQEAVFSVEAKLVETREWESKVEPGRKTGVLAIVEGVRFWVREDAVNEEGNLIDPAVLKPIARLGGISYTRVTEGFELPRPVYNEVTKDPEVAKLVKPKADGQ</sequence>
<organism evidence="7 8">
    <name type="scientific">Melanomma pulvis-pyrius CBS 109.77</name>
    <dbReference type="NCBI Taxonomy" id="1314802"/>
    <lineage>
        <taxon>Eukaryota</taxon>
        <taxon>Fungi</taxon>
        <taxon>Dikarya</taxon>
        <taxon>Ascomycota</taxon>
        <taxon>Pezizomycotina</taxon>
        <taxon>Dothideomycetes</taxon>
        <taxon>Pleosporomycetidae</taxon>
        <taxon>Pleosporales</taxon>
        <taxon>Melanommataceae</taxon>
        <taxon>Melanomma</taxon>
    </lineage>
</organism>
<comment type="similarity">
    <text evidence="4">Belongs to the flavoredoxin family.</text>
</comment>
<evidence type="ECO:0000256" key="1">
    <source>
        <dbReference type="ARBA" id="ARBA00001917"/>
    </source>
</evidence>
<reference evidence="7" key="1">
    <citation type="journal article" date="2020" name="Stud. Mycol.">
        <title>101 Dothideomycetes genomes: a test case for predicting lifestyles and emergence of pathogens.</title>
        <authorList>
            <person name="Haridas S."/>
            <person name="Albert R."/>
            <person name="Binder M."/>
            <person name="Bloem J."/>
            <person name="Labutti K."/>
            <person name="Salamov A."/>
            <person name="Andreopoulos B."/>
            <person name="Baker S."/>
            <person name="Barry K."/>
            <person name="Bills G."/>
            <person name="Bluhm B."/>
            <person name="Cannon C."/>
            <person name="Castanera R."/>
            <person name="Culley D."/>
            <person name="Daum C."/>
            <person name="Ezra D."/>
            <person name="Gonzalez J."/>
            <person name="Henrissat B."/>
            <person name="Kuo A."/>
            <person name="Liang C."/>
            <person name="Lipzen A."/>
            <person name="Lutzoni F."/>
            <person name="Magnuson J."/>
            <person name="Mondo S."/>
            <person name="Nolan M."/>
            <person name="Ohm R."/>
            <person name="Pangilinan J."/>
            <person name="Park H.-J."/>
            <person name="Ramirez L."/>
            <person name="Alfaro M."/>
            <person name="Sun H."/>
            <person name="Tritt A."/>
            <person name="Yoshinaga Y."/>
            <person name="Zwiers L.-H."/>
            <person name="Turgeon B."/>
            <person name="Goodwin S."/>
            <person name="Spatafora J."/>
            <person name="Crous P."/>
            <person name="Grigoriev I."/>
        </authorList>
    </citation>
    <scope>NUCLEOTIDE SEQUENCE</scope>
    <source>
        <strain evidence="7">CBS 109.77</strain>
    </source>
</reference>
<dbReference type="SMART" id="SM00903">
    <property type="entry name" value="Flavin_Reduct"/>
    <property type="match status" value="1"/>
</dbReference>
<comment type="cofactor">
    <cofactor evidence="1">
        <name>FMN</name>
        <dbReference type="ChEBI" id="CHEBI:58210"/>
    </cofactor>
</comment>
<dbReference type="InterPro" id="IPR012349">
    <property type="entry name" value="Split_barrel_FMN-bd"/>
</dbReference>